<evidence type="ECO:0000313" key="3">
    <source>
        <dbReference type="Proteomes" id="UP001596022"/>
    </source>
</evidence>
<dbReference type="InterPro" id="IPR009061">
    <property type="entry name" value="DNA-bd_dom_put_sf"/>
</dbReference>
<gene>
    <name evidence="2" type="ORF">ACFO4N_04025</name>
</gene>
<organism evidence="2 3">
    <name type="scientific">Camelliibacillus cellulosilyticus</name>
    <dbReference type="NCBI Taxonomy" id="2174486"/>
    <lineage>
        <taxon>Bacteria</taxon>
        <taxon>Bacillati</taxon>
        <taxon>Bacillota</taxon>
        <taxon>Bacilli</taxon>
        <taxon>Bacillales</taxon>
        <taxon>Sporolactobacillaceae</taxon>
        <taxon>Camelliibacillus</taxon>
    </lineage>
</organism>
<evidence type="ECO:0000259" key="1">
    <source>
        <dbReference type="Pfam" id="PF13411"/>
    </source>
</evidence>
<dbReference type="SUPFAM" id="SSF46955">
    <property type="entry name" value="Putative DNA-binding domain"/>
    <property type="match status" value="1"/>
</dbReference>
<accession>A0ABV9GL10</accession>
<sequence length="72" mass="8426">MGATPPVNRDSADYRDYDQEDADWVYNTKCMRDIGVSIKRIIEYIDFFKQGDHTILSRKASLIEQRKELGKN</sequence>
<feature type="domain" description="HTH merR-type" evidence="1">
    <location>
        <begin position="6"/>
        <end position="46"/>
    </location>
</feature>
<name>A0ABV9GL10_9BACL</name>
<protein>
    <submittedName>
        <fullName evidence="2">MerR family transcriptional regulator</fullName>
    </submittedName>
</protein>
<reference evidence="3" key="1">
    <citation type="journal article" date="2019" name="Int. J. Syst. Evol. Microbiol.">
        <title>The Global Catalogue of Microorganisms (GCM) 10K type strain sequencing project: providing services to taxonomists for standard genome sequencing and annotation.</title>
        <authorList>
            <consortium name="The Broad Institute Genomics Platform"/>
            <consortium name="The Broad Institute Genome Sequencing Center for Infectious Disease"/>
            <person name="Wu L."/>
            <person name="Ma J."/>
        </authorList>
    </citation>
    <scope>NUCLEOTIDE SEQUENCE [LARGE SCALE GENOMIC DNA]</scope>
    <source>
        <strain evidence="3">CGMCC 1.16306</strain>
    </source>
</reference>
<keyword evidence="3" id="KW-1185">Reference proteome</keyword>
<dbReference type="RefSeq" id="WP_376845526.1">
    <property type="nucleotide sequence ID" value="NZ_JBHSFW010000001.1"/>
</dbReference>
<dbReference type="Proteomes" id="UP001596022">
    <property type="component" value="Unassembled WGS sequence"/>
</dbReference>
<dbReference type="Gene3D" id="1.10.1660.10">
    <property type="match status" value="1"/>
</dbReference>
<comment type="caution">
    <text evidence="2">The sequence shown here is derived from an EMBL/GenBank/DDBJ whole genome shotgun (WGS) entry which is preliminary data.</text>
</comment>
<dbReference type="InterPro" id="IPR000551">
    <property type="entry name" value="MerR-type_HTH_dom"/>
</dbReference>
<evidence type="ECO:0000313" key="2">
    <source>
        <dbReference type="EMBL" id="MFC4617895.1"/>
    </source>
</evidence>
<proteinExistence type="predicted"/>
<dbReference type="Pfam" id="PF13411">
    <property type="entry name" value="MerR_1"/>
    <property type="match status" value="1"/>
</dbReference>
<dbReference type="EMBL" id="JBHSFW010000001">
    <property type="protein sequence ID" value="MFC4617895.1"/>
    <property type="molecule type" value="Genomic_DNA"/>
</dbReference>